<organism evidence="6 7">
    <name type="scientific">Fodinibius salsisoli</name>
    <dbReference type="NCBI Taxonomy" id="2820877"/>
    <lineage>
        <taxon>Bacteria</taxon>
        <taxon>Pseudomonadati</taxon>
        <taxon>Balneolota</taxon>
        <taxon>Balneolia</taxon>
        <taxon>Balneolales</taxon>
        <taxon>Balneolaceae</taxon>
        <taxon>Fodinibius</taxon>
    </lineage>
</organism>
<comment type="similarity">
    <text evidence="4">Belongs to the GbsR family.</text>
</comment>
<keyword evidence="1 4" id="KW-0805">Transcription regulation</keyword>
<dbReference type="PIRSF" id="PIRSF006707">
    <property type="entry name" value="MJ1563"/>
    <property type="match status" value="1"/>
</dbReference>
<dbReference type="PANTHER" id="PTHR38465">
    <property type="entry name" value="HTH-TYPE TRANSCRIPTIONAL REGULATOR MJ1563-RELATED"/>
    <property type="match status" value="1"/>
</dbReference>
<protein>
    <recommendedName>
        <fullName evidence="4">HTH-type transcriptional regulator</fullName>
    </recommendedName>
</protein>
<name>A0ABT3PQA7_9BACT</name>
<comment type="caution">
    <text evidence="6">The sequence shown here is derived from an EMBL/GenBank/DDBJ whole genome shotgun (WGS) entry which is preliminary data.</text>
</comment>
<evidence type="ECO:0000313" key="6">
    <source>
        <dbReference type="EMBL" id="MCW9708043.1"/>
    </source>
</evidence>
<dbReference type="InterPro" id="IPR052362">
    <property type="entry name" value="HTH-GbsR_regulator"/>
</dbReference>
<dbReference type="RefSeq" id="WP_265766829.1">
    <property type="nucleotide sequence ID" value="NZ_JAGGJA010000009.1"/>
</dbReference>
<dbReference type="Pfam" id="PF12802">
    <property type="entry name" value="MarR_2"/>
    <property type="match status" value="1"/>
</dbReference>
<evidence type="ECO:0000313" key="7">
    <source>
        <dbReference type="Proteomes" id="UP001207918"/>
    </source>
</evidence>
<dbReference type="EMBL" id="JAGGJA010000009">
    <property type="protein sequence ID" value="MCW9708043.1"/>
    <property type="molecule type" value="Genomic_DNA"/>
</dbReference>
<dbReference type="Gene3D" id="1.10.10.10">
    <property type="entry name" value="Winged helix-like DNA-binding domain superfamily/Winged helix DNA-binding domain"/>
    <property type="match status" value="1"/>
</dbReference>
<dbReference type="Proteomes" id="UP001207918">
    <property type="component" value="Unassembled WGS sequence"/>
</dbReference>
<gene>
    <name evidence="6" type="ORF">J6I44_14345</name>
</gene>
<dbReference type="InterPro" id="IPR011991">
    <property type="entry name" value="ArsR-like_HTH"/>
</dbReference>
<dbReference type="PANTHER" id="PTHR38465:SF1">
    <property type="entry name" value="HTH-TYPE TRANSCRIPTIONAL REGULATOR MJ1563-RELATED"/>
    <property type="match status" value="1"/>
</dbReference>
<evidence type="ECO:0000256" key="2">
    <source>
        <dbReference type="ARBA" id="ARBA00023125"/>
    </source>
</evidence>
<proteinExistence type="inferred from homology"/>
<dbReference type="InterPro" id="IPR036390">
    <property type="entry name" value="WH_DNA-bd_sf"/>
</dbReference>
<reference evidence="6 7" key="1">
    <citation type="submission" date="2021-03" db="EMBL/GenBank/DDBJ databases">
        <title>Aliifodinibius sp. nov., a new bacterium isolated from saline soil.</title>
        <authorList>
            <person name="Galisteo C."/>
            <person name="De La Haba R."/>
            <person name="Sanchez-Porro C."/>
            <person name="Ventosa A."/>
        </authorList>
    </citation>
    <scope>NUCLEOTIDE SEQUENCE [LARGE SCALE GENOMIC DNA]</scope>
    <source>
        <strain evidence="6 7">1BSP15-2V2</strain>
    </source>
</reference>
<accession>A0ABT3PQA7</accession>
<dbReference type="InterPro" id="IPR000835">
    <property type="entry name" value="HTH_MarR-typ"/>
</dbReference>
<evidence type="ECO:0000256" key="3">
    <source>
        <dbReference type="ARBA" id="ARBA00023163"/>
    </source>
</evidence>
<evidence type="ECO:0000259" key="5">
    <source>
        <dbReference type="Pfam" id="PF12802"/>
    </source>
</evidence>
<keyword evidence="3 4" id="KW-0804">Transcription</keyword>
<dbReference type="CDD" id="cd00090">
    <property type="entry name" value="HTH_ARSR"/>
    <property type="match status" value="1"/>
</dbReference>
<sequence length="180" mass="20586">MQLSPALENLVLHWGKMGTRWGINRSVAQIYALLFFHPDPLPADEITETLSLSRSNVSTSLRELQNWGIVTVTQKLGDSRDHFKALEDVWETFQNIAAERRRREFEPTLDNLHESLESLEGEGKGDNELYMEERLSDMLEFLEAVVSWHNQIRNLSPSSVQKLANLGTKIQKILEIANGK</sequence>
<keyword evidence="2 4" id="KW-0238">DNA-binding</keyword>
<keyword evidence="7" id="KW-1185">Reference proteome</keyword>
<dbReference type="SUPFAM" id="SSF46785">
    <property type="entry name" value="Winged helix' DNA-binding domain"/>
    <property type="match status" value="1"/>
</dbReference>
<evidence type="ECO:0000256" key="1">
    <source>
        <dbReference type="ARBA" id="ARBA00023015"/>
    </source>
</evidence>
<dbReference type="InterPro" id="IPR036388">
    <property type="entry name" value="WH-like_DNA-bd_sf"/>
</dbReference>
<dbReference type="InterPro" id="IPR026282">
    <property type="entry name" value="MJ1563"/>
</dbReference>
<evidence type="ECO:0000256" key="4">
    <source>
        <dbReference type="PIRNR" id="PIRNR006707"/>
    </source>
</evidence>
<feature type="domain" description="HTH marR-type" evidence="5">
    <location>
        <begin position="22"/>
        <end position="80"/>
    </location>
</feature>